<dbReference type="GO" id="GO:0005874">
    <property type="term" value="C:microtubule"/>
    <property type="evidence" value="ECO:0007669"/>
    <property type="project" value="UniProtKB-KW"/>
</dbReference>
<dbReference type="PROSITE" id="PS00845">
    <property type="entry name" value="CAP_GLY_1"/>
    <property type="match status" value="1"/>
</dbReference>
<sequence>MFTHGFAEATAYQLSLSPSIFTVDSLHCLLQFMYGPSDWAKSIQHPSPLHPSHPLHRHATASTLTSSPVFSFLSPLLDSKKNIPAPRLASISYTTDQDAIVYLLLDVYVAADFLGMNDLCMQTIDLVDQWAHRWTCYCQECLSLYPTLFAATLTAADRFDWLHAKAIHQLTHDPEKALPGFWTQRALAHLLDLASHHPVPRSPSSKPHASSTIPTPLPLMLSRRLCRQVTKSNAIESLHGCFLASQLLAKFDPLVAWSRALHACVASVQAKATVLVTRHFTFYCTQYPALMSCVDGISYSFEFLEYMLMHMLEDQMDLSNCGMLYQGLVRDLICRHSVQYHDHVRHILNVAKHIILEYMLPRIDELQLLGALDPLDTSVLKCLSLELNVPAKQLVREIDRHPDLMPMSLKHILFPSPKITYRRSSSYSRRGSALSMRRTMSVQSGASLATTSHLSVRTTGADGASSPPLLVRFKAWCQSTPSVASFSPVSSPASLFAWASVPLKTVQRQKKSFSWSELFFPKTQCYTKEKANLLVVGKRVKLVRRPVLTIGTVKYLGPVDFAEGQWVGVELDRRVGKNDGSVDGQRYFTTSPNRGVLVRNDDVKVLF</sequence>
<reference evidence="8 9" key="1">
    <citation type="submission" date="2016-07" db="EMBL/GenBank/DDBJ databases">
        <title>Pervasive Adenine N6-methylation of Active Genes in Fungi.</title>
        <authorList>
            <consortium name="DOE Joint Genome Institute"/>
            <person name="Mondo S.J."/>
            <person name="Dannebaum R.O."/>
            <person name="Kuo R.C."/>
            <person name="Labutti K."/>
            <person name="Haridas S."/>
            <person name="Kuo A."/>
            <person name="Salamov A."/>
            <person name="Ahrendt S.R."/>
            <person name="Lipzen A."/>
            <person name="Sullivan W."/>
            <person name="Andreopoulos W.B."/>
            <person name="Clum A."/>
            <person name="Lindquist E."/>
            <person name="Daum C."/>
            <person name="Ramamoorthy G.K."/>
            <person name="Gryganskyi A."/>
            <person name="Culley D."/>
            <person name="Magnuson J.K."/>
            <person name="James T.Y."/>
            <person name="O'Malley M.A."/>
            <person name="Stajich J.E."/>
            <person name="Spatafora J.W."/>
            <person name="Visel A."/>
            <person name="Grigoriev I.V."/>
        </authorList>
    </citation>
    <scope>NUCLEOTIDE SEQUENCE [LARGE SCALE GENOMIC DNA]</scope>
    <source>
        <strain evidence="8 9">NRRL 3301</strain>
    </source>
</reference>
<dbReference type="SUPFAM" id="SSF74924">
    <property type="entry name" value="Cap-Gly domain"/>
    <property type="match status" value="1"/>
</dbReference>
<evidence type="ECO:0000256" key="6">
    <source>
        <dbReference type="ARBA" id="ARBA00023212"/>
    </source>
</evidence>
<evidence type="ECO:0000313" key="8">
    <source>
        <dbReference type="EMBL" id="ORX61682.1"/>
    </source>
</evidence>
<dbReference type="GO" id="GO:0005816">
    <property type="term" value="C:spindle pole body"/>
    <property type="evidence" value="ECO:0007669"/>
    <property type="project" value="TreeGrafter"/>
</dbReference>
<comment type="caution">
    <text evidence="8">The sequence shown here is derived from an EMBL/GenBank/DDBJ whole genome shotgun (WGS) entry which is preliminary data.</text>
</comment>
<evidence type="ECO:0000313" key="9">
    <source>
        <dbReference type="Proteomes" id="UP000242146"/>
    </source>
</evidence>
<organism evidence="8 9">
    <name type="scientific">Hesseltinella vesiculosa</name>
    <dbReference type="NCBI Taxonomy" id="101127"/>
    <lineage>
        <taxon>Eukaryota</taxon>
        <taxon>Fungi</taxon>
        <taxon>Fungi incertae sedis</taxon>
        <taxon>Mucoromycota</taxon>
        <taxon>Mucoromycotina</taxon>
        <taxon>Mucoromycetes</taxon>
        <taxon>Mucorales</taxon>
        <taxon>Cunninghamellaceae</taxon>
        <taxon>Hesseltinella</taxon>
    </lineage>
</organism>
<dbReference type="GO" id="GO:0000132">
    <property type="term" value="P:establishment of mitotic spindle orientation"/>
    <property type="evidence" value="ECO:0007669"/>
    <property type="project" value="TreeGrafter"/>
</dbReference>
<dbReference type="PANTHER" id="PTHR18916:SF6">
    <property type="entry name" value="DYNACTIN SUBUNIT 1"/>
    <property type="match status" value="1"/>
</dbReference>
<keyword evidence="4" id="KW-0243">Dynein</keyword>
<dbReference type="Gene3D" id="2.30.30.190">
    <property type="entry name" value="CAP Gly-rich-like domain"/>
    <property type="match status" value="1"/>
</dbReference>
<gene>
    <name evidence="8" type="ORF">DM01DRAFT_1316518</name>
</gene>
<dbReference type="Pfam" id="PF01302">
    <property type="entry name" value="CAP_GLY"/>
    <property type="match status" value="1"/>
</dbReference>
<keyword evidence="3" id="KW-0493">Microtubule</keyword>
<evidence type="ECO:0000256" key="4">
    <source>
        <dbReference type="ARBA" id="ARBA00023017"/>
    </source>
</evidence>
<evidence type="ECO:0000256" key="5">
    <source>
        <dbReference type="ARBA" id="ARBA00023054"/>
    </source>
</evidence>
<feature type="domain" description="CAP-Gly" evidence="7">
    <location>
        <begin position="557"/>
        <end position="599"/>
    </location>
</feature>
<evidence type="ECO:0000256" key="1">
    <source>
        <dbReference type="ARBA" id="ARBA00004186"/>
    </source>
</evidence>
<protein>
    <recommendedName>
        <fullName evidence="7">CAP-Gly domain-containing protein</fullName>
    </recommendedName>
</protein>
<dbReference type="GO" id="GO:0051286">
    <property type="term" value="C:cell tip"/>
    <property type="evidence" value="ECO:0007669"/>
    <property type="project" value="TreeGrafter"/>
</dbReference>
<name>A0A1X2GUH9_9FUNG</name>
<accession>A0A1X2GUH9</accession>
<dbReference type="InterPro" id="IPR036859">
    <property type="entry name" value="CAP-Gly_dom_sf"/>
</dbReference>
<dbReference type="SMART" id="SM01052">
    <property type="entry name" value="CAP_GLY"/>
    <property type="match status" value="1"/>
</dbReference>
<evidence type="ECO:0000259" key="7">
    <source>
        <dbReference type="PROSITE" id="PS50245"/>
    </source>
</evidence>
<keyword evidence="6" id="KW-0206">Cytoskeleton</keyword>
<proteinExistence type="predicted"/>
<dbReference type="GO" id="GO:0030286">
    <property type="term" value="C:dynein complex"/>
    <property type="evidence" value="ECO:0007669"/>
    <property type="project" value="UniProtKB-KW"/>
</dbReference>
<dbReference type="GO" id="GO:0005819">
    <property type="term" value="C:spindle"/>
    <property type="evidence" value="ECO:0007669"/>
    <property type="project" value="UniProtKB-SubCell"/>
</dbReference>
<dbReference type="STRING" id="101127.A0A1X2GUH9"/>
<dbReference type="Proteomes" id="UP000242146">
    <property type="component" value="Unassembled WGS sequence"/>
</dbReference>
<dbReference type="PANTHER" id="PTHR18916">
    <property type="entry name" value="DYNACTIN 1-RELATED MICROTUBULE-BINDING"/>
    <property type="match status" value="1"/>
</dbReference>
<dbReference type="InterPro" id="IPR000938">
    <property type="entry name" value="CAP-Gly_domain"/>
</dbReference>
<dbReference type="EMBL" id="MCGT01000003">
    <property type="protein sequence ID" value="ORX61682.1"/>
    <property type="molecule type" value="Genomic_DNA"/>
</dbReference>
<keyword evidence="9" id="KW-1185">Reference proteome</keyword>
<evidence type="ECO:0000256" key="3">
    <source>
        <dbReference type="ARBA" id="ARBA00022701"/>
    </source>
</evidence>
<dbReference type="GO" id="GO:0000743">
    <property type="term" value="P:nuclear migration involved in conjugation with cellular fusion"/>
    <property type="evidence" value="ECO:0007669"/>
    <property type="project" value="TreeGrafter"/>
</dbReference>
<keyword evidence="2" id="KW-0963">Cytoplasm</keyword>
<evidence type="ECO:0000256" key="2">
    <source>
        <dbReference type="ARBA" id="ARBA00022490"/>
    </source>
</evidence>
<dbReference type="AlphaFoldDB" id="A0A1X2GUH9"/>
<keyword evidence="5" id="KW-0175">Coiled coil</keyword>
<dbReference type="PROSITE" id="PS50245">
    <property type="entry name" value="CAP_GLY_2"/>
    <property type="match status" value="1"/>
</dbReference>
<comment type="subcellular location">
    <subcellularLocation>
        <location evidence="1">Cytoplasm</location>
        <location evidence="1">Cytoskeleton</location>
        <location evidence="1">Spindle</location>
    </subcellularLocation>
</comment>
<dbReference type="OrthoDB" id="2130750at2759"/>